<dbReference type="Gene3D" id="3.90.190.10">
    <property type="entry name" value="Protein tyrosine phosphatase superfamily"/>
    <property type="match status" value="1"/>
</dbReference>
<keyword evidence="9" id="KW-1185">Reference proteome</keyword>
<proteinExistence type="inferred from homology"/>
<evidence type="ECO:0000256" key="4">
    <source>
        <dbReference type="ARBA" id="ARBA00022912"/>
    </source>
</evidence>
<keyword evidence="3" id="KW-0378">Hydrolase</keyword>
<evidence type="ECO:0000256" key="1">
    <source>
        <dbReference type="ARBA" id="ARBA00008601"/>
    </source>
</evidence>
<reference evidence="8 9" key="1">
    <citation type="submission" date="2024-01" db="EMBL/GenBank/DDBJ databases">
        <authorList>
            <person name="Allen C."/>
            <person name="Tagirdzhanova G."/>
        </authorList>
    </citation>
    <scope>NUCLEOTIDE SEQUENCE [LARGE SCALE GENOMIC DNA]</scope>
</reference>
<dbReference type="InterPro" id="IPR016278">
    <property type="entry name" value="DUSP12"/>
</dbReference>
<name>A0ABP0D117_9PEZI</name>
<accession>A0ABP0D117</accession>
<dbReference type="PROSITE" id="PS50054">
    <property type="entry name" value="TYR_PHOSPHATASE_DUAL"/>
    <property type="match status" value="1"/>
</dbReference>
<feature type="domain" description="Tyrosine-protein phosphatase" evidence="6">
    <location>
        <begin position="4"/>
        <end position="190"/>
    </location>
</feature>
<comment type="caution">
    <text evidence="8">The sequence shown here is derived from an EMBL/GenBank/DDBJ whole genome shotgun (WGS) entry which is preliminary data.</text>
</comment>
<protein>
    <recommendedName>
        <fullName evidence="2">protein-tyrosine-phosphatase</fullName>
        <ecNumber evidence="2">3.1.3.48</ecNumber>
    </recommendedName>
</protein>
<gene>
    <name evidence="8" type="primary">YVH1</name>
    <name evidence="8" type="ORF">SEUCBS140593_010330</name>
</gene>
<sequence length="404" mass="45293">MPLDRIPGEDNIYIGSAFAMGQKKMLDSHNITHILSVLQYTPREKAEIEARPESASRTRIFVDVDDIEEEDLIVHFPRIVRFIDFGLRSKPKADDTEDDESKVDSPQGGGVYVHCAMGKSRSATAVIAYLLWKRPEHFRGDFEGAQRYPPAVAEDAVRRALELVREARPIVEPNPGFMKQLALWWRMGCPASSPDAVERRPAYQRWLYEKDVEESTRIGRAPGRLWFGDEASKEEEEEDRKAEDAAAASAETETARETLNQNVQLRCKVCRRVLADSAFVVPHEPPDNDNSRPRVACNHHFVEPLSWMRPVLELGELEGRLVCPNTRCNAQIGRYSWQGFKCTCRAWVCPAFSLQHSRVDRIVVRSRPNAAATSPSASSGPGVAAESNLFNIRSPPGAKGASKV</sequence>
<dbReference type="Proteomes" id="UP001642482">
    <property type="component" value="Unassembled WGS sequence"/>
</dbReference>
<evidence type="ECO:0000313" key="8">
    <source>
        <dbReference type="EMBL" id="CAK7238105.1"/>
    </source>
</evidence>
<evidence type="ECO:0000256" key="3">
    <source>
        <dbReference type="ARBA" id="ARBA00022801"/>
    </source>
</evidence>
<comment type="similarity">
    <text evidence="1">Belongs to the protein-tyrosine phosphatase family. Non-receptor class dual specificity subfamily.</text>
</comment>
<dbReference type="CDD" id="cd14518">
    <property type="entry name" value="DSP_fungal_YVH1"/>
    <property type="match status" value="1"/>
</dbReference>
<dbReference type="PROSITE" id="PS50056">
    <property type="entry name" value="TYR_PHOSPHATASE_2"/>
    <property type="match status" value="1"/>
</dbReference>
<dbReference type="PROSITE" id="PS00383">
    <property type="entry name" value="TYR_PHOSPHATASE_1"/>
    <property type="match status" value="1"/>
</dbReference>
<evidence type="ECO:0000259" key="7">
    <source>
        <dbReference type="PROSITE" id="PS50056"/>
    </source>
</evidence>
<evidence type="ECO:0000256" key="5">
    <source>
        <dbReference type="SAM" id="MobiDB-lite"/>
    </source>
</evidence>
<feature type="domain" description="Tyrosine specific protein phosphatases" evidence="7">
    <location>
        <begin position="107"/>
        <end position="169"/>
    </location>
</feature>
<dbReference type="PIRSF" id="PIRSF000941">
    <property type="entry name" value="DUSP12"/>
    <property type="match status" value="1"/>
</dbReference>
<feature type="region of interest" description="Disordered" evidence="5">
    <location>
        <begin position="228"/>
        <end position="255"/>
    </location>
</feature>
<dbReference type="InterPro" id="IPR029021">
    <property type="entry name" value="Prot-tyrosine_phosphatase-like"/>
</dbReference>
<dbReference type="EC" id="3.1.3.48" evidence="2"/>
<dbReference type="SUPFAM" id="SSF52799">
    <property type="entry name" value="(Phosphotyrosine protein) phosphatases II"/>
    <property type="match status" value="1"/>
</dbReference>
<organism evidence="8 9">
    <name type="scientific">Sporothrix eucalyptigena</name>
    <dbReference type="NCBI Taxonomy" id="1812306"/>
    <lineage>
        <taxon>Eukaryota</taxon>
        <taxon>Fungi</taxon>
        <taxon>Dikarya</taxon>
        <taxon>Ascomycota</taxon>
        <taxon>Pezizomycotina</taxon>
        <taxon>Sordariomycetes</taxon>
        <taxon>Sordariomycetidae</taxon>
        <taxon>Ophiostomatales</taxon>
        <taxon>Ophiostomataceae</taxon>
        <taxon>Sporothrix</taxon>
    </lineage>
</organism>
<dbReference type="InterPro" id="IPR020422">
    <property type="entry name" value="TYR_PHOSPHATASE_DUAL_dom"/>
</dbReference>
<dbReference type="PANTHER" id="PTHR45848:SF4">
    <property type="entry name" value="DUAL SPECIFICITY PROTEIN PHOSPHATASE 12"/>
    <property type="match status" value="1"/>
</dbReference>
<feature type="compositionally biased region" description="Low complexity" evidence="5">
    <location>
        <begin position="369"/>
        <end position="387"/>
    </location>
</feature>
<evidence type="ECO:0000256" key="2">
    <source>
        <dbReference type="ARBA" id="ARBA00013064"/>
    </source>
</evidence>
<dbReference type="PANTHER" id="PTHR45848">
    <property type="entry name" value="DUAL SPECIFICITY PROTEIN PHOSPHATASE 12 FAMILY MEMBER"/>
    <property type="match status" value="1"/>
</dbReference>
<dbReference type="SMART" id="SM00195">
    <property type="entry name" value="DSPc"/>
    <property type="match status" value="1"/>
</dbReference>
<feature type="region of interest" description="Disordered" evidence="5">
    <location>
        <begin position="369"/>
        <end position="404"/>
    </location>
</feature>
<keyword evidence="4" id="KW-0904">Protein phosphatase</keyword>
<dbReference type="InterPro" id="IPR000387">
    <property type="entry name" value="Tyr_Pase_dom"/>
</dbReference>
<evidence type="ECO:0000259" key="6">
    <source>
        <dbReference type="PROSITE" id="PS50054"/>
    </source>
</evidence>
<dbReference type="InterPro" id="IPR016130">
    <property type="entry name" value="Tyr_Pase_AS"/>
</dbReference>
<evidence type="ECO:0000313" key="9">
    <source>
        <dbReference type="Proteomes" id="UP001642482"/>
    </source>
</evidence>
<dbReference type="EMBL" id="CAWUHD010000207">
    <property type="protein sequence ID" value="CAK7238105.1"/>
    <property type="molecule type" value="Genomic_DNA"/>
</dbReference>